<evidence type="ECO:0000313" key="2">
    <source>
        <dbReference type="Proteomes" id="UP000274131"/>
    </source>
</evidence>
<dbReference type="InterPro" id="IPR053164">
    <property type="entry name" value="IS1016-like_transposase"/>
</dbReference>
<sequence length="190" mass="21455">MGVVVWCGGSAPTFCAGASGYGSANLTDVCTEHFLKHLSKIGSPVKVLEIDETLFTRRKYNRSRVVEKQWCFWGIERGTNKCFVVSVERQDAATLLPLIEQYVVSGTTIEGHNLRYGTERALWNSYIDEFVWKKVYRDNVLYHLWSQIAEHYPPPSGSVRKCGLIHRLLIRLPYDSPIGANAAFLPGFPT</sequence>
<keyword evidence="2" id="KW-1185">Reference proteome</keyword>
<dbReference type="OrthoDB" id="5862080at2759"/>
<organism evidence="3">
    <name type="scientific">Enterobius vermicularis</name>
    <name type="common">Human pinworm</name>
    <dbReference type="NCBI Taxonomy" id="51028"/>
    <lineage>
        <taxon>Eukaryota</taxon>
        <taxon>Metazoa</taxon>
        <taxon>Ecdysozoa</taxon>
        <taxon>Nematoda</taxon>
        <taxon>Chromadorea</taxon>
        <taxon>Rhabditida</taxon>
        <taxon>Spirurina</taxon>
        <taxon>Oxyuridomorpha</taxon>
        <taxon>Oxyuroidea</taxon>
        <taxon>Oxyuridae</taxon>
        <taxon>Enterobius</taxon>
    </lineage>
</organism>
<reference evidence="1 2" key="2">
    <citation type="submission" date="2018-10" db="EMBL/GenBank/DDBJ databases">
        <authorList>
            <consortium name="Pathogen Informatics"/>
        </authorList>
    </citation>
    <scope>NUCLEOTIDE SEQUENCE [LARGE SCALE GENOMIC DNA]</scope>
</reference>
<accession>A0A0N4VBB3</accession>
<name>A0A0N4VBB3_ENTVE</name>
<reference evidence="3" key="1">
    <citation type="submission" date="2017-02" db="UniProtKB">
        <authorList>
            <consortium name="WormBaseParasite"/>
        </authorList>
    </citation>
    <scope>IDENTIFICATION</scope>
</reference>
<dbReference type="EMBL" id="UXUI01008861">
    <property type="protein sequence ID" value="VDD92549.1"/>
    <property type="molecule type" value="Genomic_DNA"/>
</dbReference>
<evidence type="ECO:0000313" key="3">
    <source>
        <dbReference type="WBParaSite" id="EVEC_0000781601-mRNA-1"/>
    </source>
</evidence>
<dbReference type="PANTHER" id="PTHR47163">
    <property type="entry name" value="DDE_TNP_IS1595 DOMAIN-CONTAINING PROTEIN"/>
    <property type="match status" value="1"/>
</dbReference>
<evidence type="ECO:0000313" key="1">
    <source>
        <dbReference type="EMBL" id="VDD92549.1"/>
    </source>
</evidence>
<gene>
    <name evidence="1" type="ORF">EVEC_LOCUS7300</name>
</gene>
<dbReference type="PANTHER" id="PTHR47163:SF2">
    <property type="entry name" value="SI:DKEY-17M8.2"/>
    <property type="match status" value="1"/>
</dbReference>
<dbReference type="WBParaSite" id="EVEC_0000781601-mRNA-1">
    <property type="protein sequence ID" value="EVEC_0000781601-mRNA-1"/>
    <property type="gene ID" value="EVEC_0000781601"/>
</dbReference>
<dbReference type="AlphaFoldDB" id="A0A0N4VBB3"/>
<proteinExistence type="predicted"/>
<protein>
    <submittedName>
        <fullName evidence="3">DDE_Tnp_IS1595 domain-containing protein</fullName>
    </submittedName>
</protein>
<dbReference type="Proteomes" id="UP000274131">
    <property type="component" value="Unassembled WGS sequence"/>
</dbReference>